<accession>A0A6N8EXL9</accession>
<dbReference type="EMBL" id="WNZZ01000007">
    <property type="protein sequence ID" value="MUG23141.1"/>
    <property type="molecule type" value="Genomic_DNA"/>
</dbReference>
<evidence type="ECO:0000313" key="3">
    <source>
        <dbReference type="Proteomes" id="UP000442469"/>
    </source>
</evidence>
<protein>
    <submittedName>
        <fullName evidence="2">DUF1273 family protein</fullName>
    </submittedName>
</protein>
<dbReference type="Pfam" id="PF06908">
    <property type="entry name" value="YpsA"/>
    <property type="match status" value="1"/>
</dbReference>
<name>A0A6N8EXL9_PAEMA</name>
<dbReference type="NCBIfam" id="NF010181">
    <property type="entry name" value="PRK13660.1"/>
    <property type="match status" value="1"/>
</dbReference>
<comment type="caution">
    <text evidence="2">The sequence shown here is derived from an EMBL/GenBank/DDBJ whole genome shotgun (WGS) entry which is preliminary data.</text>
</comment>
<dbReference type="SUPFAM" id="SSF102405">
    <property type="entry name" value="MCP/YpsA-like"/>
    <property type="match status" value="1"/>
</dbReference>
<gene>
    <name evidence="2" type="ORF">GNQ08_12060</name>
</gene>
<evidence type="ECO:0000256" key="1">
    <source>
        <dbReference type="SAM" id="MobiDB-lite"/>
    </source>
</evidence>
<feature type="compositionally biased region" description="Acidic residues" evidence="1">
    <location>
        <begin position="195"/>
        <end position="204"/>
    </location>
</feature>
<feature type="region of interest" description="Disordered" evidence="1">
    <location>
        <begin position="180"/>
        <end position="225"/>
    </location>
</feature>
<organism evidence="2 3">
    <name type="scientific">Paenibacillus macerans</name>
    <name type="common">Bacillus macerans</name>
    <dbReference type="NCBI Taxonomy" id="44252"/>
    <lineage>
        <taxon>Bacteria</taxon>
        <taxon>Bacillati</taxon>
        <taxon>Bacillota</taxon>
        <taxon>Bacilli</taxon>
        <taxon>Bacillales</taxon>
        <taxon>Paenibacillaceae</taxon>
        <taxon>Paenibacillus</taxon>
    </lineage>
</organism>
<reference evidence="2 3" key="1">
    <citation type="submission" date="2019-11" db="EMBL/GenBank/DDBJ databases">
        <title>Draft genome sequences of five Paenibacillus species of dairy origin.</title>
        <authorList>
            <person name="Olajide A.M."/>
            <person name="Chen S."/>
            <person name="Lapointe G."/>
        </authorList>
    </citation>
    <scope>NUCLEOTIDE SEQUENCE [LARGE SCALE GENOMIC DNA]</scope>
    <source>
        <strain evidence="2 3">3CT49</strain>
    </source>
</reference>
<dbReference type="InterPro" id="IPR010697">
    <property type="entry name" value="YspA"/>
</dbReference>
<evidence type="ECO:0000313" key="2">
    <source>
        <dbReference type="EMBL" id="MUG23141.1"/>
    </source>
</evidence>
<sequence length="225" mass="25620">MKNILVTGYRAHELGIYSNKHKGIPYIRQAIASRLIPLAEEGLEWVITPGQYGVDLWACEAVFGLKRRYPQLKCSIITAYSRQEEKWSEEKQQYYRQILQQVDFFAEASKEPYTGPWQFKARDELLFRKTDGILLVYDEDAGEASPKFFKERALKKQAQDGYAYFSIGAEEIQAIAAEEQSAYIDESPDGSLDGGLDDNLDDGLDGGFDGRVDDRVDDRVDRGPR</sequence>
<dbReference type="RefSeq" id="WP_155619995.1">
    <property type="nucleotide sequence ID" value="NZ_CP086393.1"/>
</dbReference>
<dbReference type="PANTHER" id="PTHR38440:SF1">
    <property type="entry name" value="UPF0398 PROTEIN SPR0331"/>
    <property type="match status" value="1"/>
</dbReference>
<dbReference type="Gene3D" id="3.40.50.450">
    <property type="match status" value="1"/>
</dbReference>
<dbReference type="PANTHER" id="PTHR38440">
    <property type="entry name" value="UPF0398 PROTEIN YPSA"/>
    <property type="match status" value="1"/>
</dbReference>
<feature type="compositionally biased region" description="Basic and acidic residues" evidence="1">
    <location>
        <begin position="208"/>
        <end position="225"/>
    </location>
</feature>
<proteinExistence type="predicted"/>
<dbReference type="AlphaFoldDB" id="A0A6N8EXL9"/>
<dbReference type="Proteomes" id="UP000442469">
    <property type="component" value="Unassembled WGS sequence"/>
</dbReference>